<dbReference type="Gene3D" id="2.40.40.10">
    <property type="entry name" value="RlpA-like domain"/>
    <property type="match status" value="1"/>
</dbReference>
<dbReference type="AlphaFoldDB" id="A0A4P9Z296"/>
<dbReference type="OrthoDB" id="406505at2759"/>
<dbReference type="EMBL" id="KZ989368">
    <property type="protein sequence ID" value="RKP26647.1"/>
    <property type="molecule type" value="Genomic_DNA"/>
</dbReference>
<organism evidence="3 4">
    <name type="scientific">Syncephalis pseudoplumigaleata</name>
    <dbReference type="NCBI Taxonomy" id="1712513"/>
    <lineage>
        <taxon>Eukaryota</taxon>
        <taxon>Fungi</taxon>
        <taxon>Fungi incertae sedis</taxon>
        <taxon>Zoopagomycota</taxon>
        <taxon>Zoopagomycotina</taxon>
        <taxon>Zoopagomycetes</taxon>
        <taxon>Zoopagales</taxon>
        <taxon>Piptocephalidaceae</taxon>
        <taxon>Syncephalis</taxon>
    </lineage>
</organism>
<dbReference type="Proteomes" id="UP000278143">
    <property type="component" value="Unassembled WGS sequence"/>
</dbReference>
<dbReference type="InterPro" id="IPR051477">
    <property type="entry name" value="Expansin_CellWall"/>
</dbReference>
<evidence type="ECO:0000256" key="1">
    <source>
        <dbReference type="ARBA" id="ARBA00022729"/>
    </source>
</evidence>
<reference evidence="4" key="1">
    <citation type="journal article" date="2018" name="Nat. Microbiol.">
        <title>Leveraging single-cell genomics to expand the fungal tree of life.</title>
        <authorList>
            <person name="Ahrendt S.R."/>
            <person name="Quandt C.A."/>
            <person name="Ciobanu D."/>
            <person name="Clum A."/>
            <person name="Salamov A."/>
            <person name="Andreopoulos B."/>
            <person name="Cheng J.F."/>
            <person name="Woyke T."/>
            <person name="Pelin A."/>
            <person name="Henrissat B."/>
            <person name="Reynolds N.K."/>
            <person name="Benny G.L."/>
            <person name="Smith M.E."/>
            <person name="James T.Y."/>
            <person name="Grigoriev I.V."/>
        </authorList>
    </citation>
    <scope>NUCLEOTIDE SEQUENCE [LARGE SCALE GENOMIC DNA]</scope>
    <source>
        <strain evidence="4">Benny S71-1</strain>
    </source>
</reference>
<evidence type="ECO:0000313" key="4">
    <source>
        <dbReference type="Proteomes" id="UP000278143"/>
    </source>
</evidence>
<dbReference type="SUPFAM" id="SSF50685">
    <property type="entry name" value="Barwin-like endoglucanases"/>
    <property type="match status" value="1"/>
</dbReference>
<dbReference type="Pfam" id="PF03330">
    <property type="entry name" value="DPBB_1"/>
    <property type="match status" value="1"/>
</dbReference>
<accession>A0A4P9Z296</accession>
<feature type="domain" description="RlpA-like protein double-psi beta-barrel" evidence="2">
    <location>
        <begin position="14"/>
        <end position="56"/>
    </location>
</feature>
<dbReference type="PANTHER" id="PTHR31836">
    <property type="match status" value="1"/>
</dbReference>
<proteinExistence type="predicted"/>
<protein>
    <submittedName>
        <fullName evidence="3">RlpA-like double-psi beta-barrel-protein domain-containing protein-containing protein</fullName>
    </submittedName>
</protein>
<evidence type="ECO:0000259" key="2">
    <source>
        <dbReference type="Pfam" id="PF03330"/>
    </source>
</evidence>
<dbReference type="PANTHER" id="PTHR31836:SF21">
    <property type="entry name" value="EXPANSIN-LIKE PROTEIN 7"/>
    <property type="match status" value="1"/>
</dbReference>
<keyword evidence="1" id="KW-0732">Signal</keyword>
<feature type="non-terminal residue" evidence="3">
    <location>
        <position position="1"/>
    </location>
</feature>
<gene>
    <name evidence="3" type="ORF">SYNPS1DRAFT_13906</name>
</gene>
<name>A0A4P9Z296_9FUNG</name>
<keyword evidence="4" id="KW-1185">Reference proteome</keyword>
<dbReference type="InterPro" id="IPR009009">
    <property type="entry name" value="RlpA-like_DPBB"/>
</dbReference>
<sequence>NPNKDPWCAKCALVVGPNGNVTVHIVDKCYGCGPNDINLSDAAFKRIADVNDGRVAAQWSEVPCHNAYEKRA</sequence>
<dbReference type="InterPro" id="IPR036908">
    <property type="entry name" value="RlpA-like_sf"/>
</dbReference>
<evidence type="ECO:0000313" key="3">
    <source>
        <dbReference type="EMBL" id="RKP26647.1"/>
    </source>
</evidence>